<dbReference type="GO" id="GO:0044732">
    <property type="term" value="C:mitotic spindle pole body"/>
    <property type="evidence" value="ECO:0007669"/>
    <property type="project" value="TreeGrafter"/>
</dbReference>
<dbReference type="PROSITE" id="PS50086">
    <property type="entry name" value="TBC_RABGAP"/>
    <property type="match status" value="1"/>
</dbReference>
<keyword evidence="2" id="KW-0812">Transmembrane</keyword>
<evidence type="ECO:0000259" key="3">
    <source>
        <dbReference type="PROSITE" id="PS50086"/>
    </source>
</evidence>
<dbReference type="EMBL" id="HE580273">
    <property type="protein sequence ID" value="CCK73452.1"/>
    <property type="molecule type" value="Genomic_DNA"/>
</dbReference>
<dbReference type="RefSeq" id="XP_003980128.1">
    <property type="nucleotide sequence ID" value="XM_003980079.1"/>
</dbReference>
<dbReference type="SMART" id="SM00164">
    <property type="entry name" value="TBC"/>
    <property type="match status" value="1"/>
</dbReference>
<keyword evidence="5" id="KW-1185">Reference proteome</keyword>
<dbReference type="GO" id="GO:0005096">
    <property type="term" value="F:GTPase activator activity"/>
    <property type="evidence" value="ECO:0007669"/>
    <property type="project" value="EnsemblFungi"/>
</dbReference>
<evidence type="ECO:0000313" key="4">
    <source>
        <dbReference type="EMBL" id="CCK73452.1"/>
    </source>
</evidence>
<dbReference type="GO" id="GO:1902543">
    <property type="term" value="P:negative regulation of protein localization to mitotic spindle pole body"/>
    <property type="evidence" value="ECO:0007669"/>
    <property type="project" value="EnsemblFungi"/>
</dbReference>
<evidence type="ECO:0000256" key="1">
    <source>
        <dbReference type="SAM" id="MobiDB-lite"/>
    </source>
</evidence>
<keyword evidence="2" id="KW-0472">Membrane</keyword>
<evidence type="ECO:0000313" key="5">
    <source>
        <dbReference type="Proteomes" id="UP000000689"/>
    </source>
</evidence>
<dbReference type="OMA" id="MEGVHKG"/>
<dbReference type="InterPro" id="IPR000195">
    <property type="entry name" value="Rab-GAP-TBC_dom"/>
</dbReference>
<feature type="transmembrane region" description="Helical" evidence="2">
    <location>
        <begin position="267"/>
        <end position="287"/>
    </location>
</feature>
<dbReference type="OrthoDB" id="10263206at2759"/>
<protein>
    <recommendedName>
        <fullName evidence="3">Rab-GAP TBC domain-containing protein</fullName>
    </recommendedName>
</protein>
<feature type="region of interest" description="Disordered" evidence="1">
    <location>
        <begin position="122"/>
        <end position="153"/>
    </location>
</feature>
<sequence length="347" mass="39542">MTSIERLISEPPLLIEPSLSHLRYLILSDGLPTSNDKKTQRLRSYVWSILSRTSMEGSTQKYLYYLSLGLPNSKITQKILDDTFRTFSTDEKFTAEVKEDVLIRCLSCFAWQTEEYSHQLGEKLRRSGKSNQKVGRGRNDIGPDNDDDEDKQEKEVRIHDDTYIHEISPYLQGMNIILAPLLYACPTEPIAFKLFSTMCYDLFPAYITKNMKGSQNGAKLLDLCLEIIDPKLSGLLHGHLLNAQTYAYSKILTFSSSTKPLDQVIKLWDFMFAYGFHMNILLIIAMFERNRSLIMKSESPLSLILNGLPDIDADEIISLAVGFIAKIPTDIYELLVEHLVNSDIIIP</sequence>
<dbReference type="Gene3D" id="1.10.8.270">
    <property type="entry name" value="putative rabgap domain of human tbc1 domain family member 14 like domains"/>
    <property type="match status" value="1"/>
</dbReference>
<dbReference type="InterPro" id="IPR035969">
    <property type="entry name" value="Rab-GAP_TBC_sf"/>
</dbReference>
<dbReference type="Pfam" id="PF00566">
    <property type="entry name" value="RabGAP-TBC"/>
    <property type="match status" value="1"/>
</dbReference>
<gene>
    <name evidence="4" type="primary">NDAI0G04670</name>
    <name evidence="4" type="ordered locus">NDAI_0G04670</name>
</gene>
<accession>J7RTB1</accession>
<dbReference type="KEGG" id="ndi:NDAI_0G04670"/>
<dbReference type="AlphaFoldDB" id="J7RTB1"/>
<name>J7RTB1_NAUDC</name>
<dbReference type="GO" id="GO:1990334">
    <property type="term" value="C:Bfa1-Bub2 complex"/>
    <property type="evidence" value="ECO:0007669"/>
    <property type="project" value="EnsemblFungi"/>
</dbReference>
<keyword evidence="2" id="KW-1133">Transmembrane helix</keyword>
<organism evidence="4 5">
    <name type="scientific">Naumovozyma dairenensis (strain ATCC 10597 / BCRC 20456 / CBS 421 / NBRC 0211 / NRRL Y-12639)</name>
    <name type="common">Saccharomyces dairenensis</name>
    <dbReference type="NCBI Taxonomy" id="1071378"/>
    <lineage>
        <taxon>Eukaryota</taxon>
        <taxon>Fungi</taxon>
        <taxon>Dikarya</taxon>
        <taxon>Ascomycota</taxon>
        <taxon>Saccharomycotina</taxon>
        <taxon>Saccharomycetes</taxon>
        <taxon>Saccharomycetales</taxon>
        <taxon>Saccharomycetaceae</taxon>
        <taxon>Naumovozyma</taxon>
    </lineage>
</organism>
<dbReference type="HOGENOM" id="CLU_029367_2_0_1"/>
<proteinExistence type="predicted"/>
<reference evidence="4 5" key="1">
    <citation type="journal article" date="2011" name="Proc. Natl. Acad. Sci. U.S.A.">
        <title>Evolutionary erosion of yeast sex chromosomes by mating-type switching accidents.</title>
        <authorList>
            <person name="Gordon J.L."/>
            <person name="Armisen D."/>
            <person name="Proux-Wera E."/>
            <person name="Oheigeartaigh S.S."/>
            <person name="Byrne K.P."/>
            <person name="Wolfe K.H."/>
        </authorList>
    </citation>
    <scope>NUCLEOTIDE SEQUENCE [LARGE SCALE GENOMIC DNA]</scope>
    <source>
        <strain evidence="5">ATCC 10597 / BCRC 20456 / CBS 421 / NBRC 0211 / NRRL Y-12639</strain>
    </source>
</reference>
<dbReference type="GeneID" id="13926931"/>
<dbReference type="eggNOG" id="KOG2058">
    <property type="taxonomic scope" value="Eukaryota"/>
</dbReference>
<dbReference type="PANTHER" id="PTHR22957">
    <property type="entry name" value="TBC1 DOMAIN FAMILY MEMBER GTPASE-ACTIVATING PROTEIN"/>
    <property type="match status" value="1"/>
</dbReference>
<dbReference type="Proteomes" id="UP000000689">
    <property type="component" value="Chromosome 7"/>
</dbReference>
<dbReference type="PANTHER" id="PTHR22957:SF263">
    <property type="entry name" value="MITOTIC CHECK POINT PROTEIN BUB2"/>
    <property type="match status" value="1"/>
</dbReference>
<feature type="domain" description="Rab-GAP TBC" evidence="3">
    <location>
        <begin position="37"/>
        <end position="275"/>
    </location>
</feature>
<evidence type="ECO:0000256" key="2">
    <source>
        <dbReference type="SAM" id="Phobius"/>
    </source>
</evidence>
<dbReference type="SUPFAM" id="SSF47923">
    <property type="entry name" value="Ypt/Rab-GAP domain of gyp1p"/>
    <property type="match status" value="3"/>
</dbReference>
<dbReference type="STRING" id="1071378.J7RTB1"/>
<dbReference type="GO" id="GO:0031578">
    <property type="term" value="P:mitotic spindle orientation checkpoint signaling"/>
    <property type="evidence" value="ECO:0007669"/>
    <property type="project" value="EnsemblFungi"/>
</dbReference>
<dbReference type="GO" id="GO:0031030">
    <property type="term" value="P:negative regulation of septation initiation signaling"/>
    <property type="evidence" value="ECO:0007669"/>
    <property type="project" value="TreeGrafter"/>
</dbReference>
<dbReference type="Gene3D" id="1.10.472.80">
    <property type="entry name" value="Ypt/Rab-GAP domain of gyp1p, domain 3"/>
    <property type="match status" value="1"/>
</dbReference>